<feature type="site" description="Determinant of potassium independence" evidence="9">
    <location>
        <position position="467"/>
    </location>
</feature>
<comment type="function">
    <text evidence="9">Proton pump that utilizes the energy of pyrophosphate hydrolysis as the driving force for proton movement across the membrane. Generates a proton motive force.</text>
</comment>
<dbReference type="PANTHER" id="PTHR31998">
    <property type="entry name" value="K(+)-INSENSITIVE PYROPHOSPHATE-ENERGIZED PROTON PUMP"/>
    <property type="match status" value="1"/>
</dbReference>
<evidence type="ECO:0000313" key="10">
    <source>
        <dbReference type="EMBL" id="MBO0345994.1"/>
    </source>
</evidence>
<comment type="catalytic activity">
    <reaction evidence="9">
        <text>diphosphate + H2O + H(+)(in) = 2 phosphate + 2 H(+)(out)</text>
        <dbReference type="Rhea" id="RHEA:13973"/>
        <dbReference type="ChEBI" id="CHEBI:15377"/>
        <dbReference type="ChEBI" id="CHEBI:15378"/>
        <dbReference type="ChEBI" id="CHEBI:33019"/>
        <dbReference type="ChEBI" id="CHEBI:43474"/>
        <dbReference type="EC" id="7.1.3.1"/>
    </reaction>
</comment>
<evidence type="ECO:0000256" key="1">
    <source>
        <dbReference type="ARBA" id="ARBA00004127"/>
    </source>
</evidence>
<dbReference type="GO" id="GO:0009678">
    <property type="term" value="F:diphosphate hydrolysis-driven proton transmembrane transporter activity"/>
    <property type="evidence" value="ECO:0007669"/>
    <property type="project" value="UniProtKB-UniRule"/>
</dbReference>
<evidence type="ECO:0000256" key="2">
    <source>
        <dbReference type="ARBA" id="ARBA00022448"/>
    </source>
</evidence>
<keyword evidence="2 9" id="KW-0813">Transport</keyword>
<proteinExistence type="inferred from homology"/>
<dbReference type="NCBIfam" id="NF001951">
    <property type="entry name" value="PRK00733.1-2"/>
    <property type="match status" value="1"/>
</dbReference>
<keyword evidence="9" id="KW-0375">Hydrogen ion transport</keyword>
<dbReference type="Proteomes" id="UP000664779">
    <property type="component" value="Unassembled WGS sequence"/>
</dbReference>
<dbReference type="NCBIfam" id="TIGR01104">
    <property type="entry name" value="V_PPase"/>
    <property type="match status" value="1"/>
</dbReference>
<feature type="transmembrane region" description="Helical" evidence="9">
    <location>
        <begin position="292"/>
        <end position="317"/>
    </location>
</feature>
<dbReference type="NCBIfam" id="NF001960">
    <property type="entry name" value="PRK00733.3-5"/>
    <property type="match status" value="1"/>
</dbReference>
<feature type="transmembrane region" description="Helical" evidence="9">
    <location>
        <begin position="472"/>
        <end position="490"/>
    </location>
</feature>
<feature type="transmembrane region" description="Helical" evidence="9">
    <location>
        <begin position="51"/>
        <end position="72"/>
    </location>
</feature>
<dbReference type="AlphaFoldDB" id="A0A939ERW8"/>
<dbReference type="GO" id="GO:0000287">
    <property type="term" value="F:magnesium ion binding"/>
    <property type="evidence" value="ECO:0007669"/>
    <property type="project" value="UniProtKB-UniRule"/>
</dbReference>
<gene>
    <name evidence="9" type="primary">hppA</name>
    <name evidence="10" type="ORF">J0X15_12240</name>
</gene>
<protein>
    <recommendedName>
        <fullName evidence="9">K(+)-insensitive pyrophosphate-energized proton pump</fullName>
        <ecNumber evidence="9">7.1.3.1</ecNumber>
    </recommendedName>
    <alternativeName>
        <fullName evidence="9">Membrane-bound proton-translocating pyrophosphatase</fullName>
    </alternativeName>
    <alternativeName>
        <fullName evidence="9">Pyrophosphate-energized inorganic pyrophosphatase</fullName>
        <shortName evidence="9">H(+)-PPase</shortName>
    </alternativeName>
</protein>
<keyword evidence="6 9" id="KW-1133">Transmembrane helix</keyword>
<feature type="transmembrane region" description="Helical" evidence="9">
    <location>
        <begin position="259"/>
        <end position="280"/>
    </location>
</feature>
<feature type="transmembrane region" description="Helical" evidence="9">
    <location>
        <begin position="329"/>
        <end position="351"/>
    </location>
</feature>
<keyword evidence="9" id="KW-1003">Cell membrane</keyword>
<feature type="transmembrane region" description="Helical" evidence="9">
    <location>
        <begin position="378"/>
        <end position="402"/>
    </location>
</feature>
<feature type="transmembrane region" description="Helical" evidence="9">
    <location>
        <begin position="79"/>
        <end position="99"/>
    </location>
</feature>
<sequence length="712" mass="72730">MSELIVIIVCGLLSLAYGGWAIQSVMAADAGNERMREIAGAIQEGAHAYLTRQYTTIALVGVVVFVLAWVLLSGIAAIGFLIGAVLSALAGFIGMMVSVRANVRTAQAASQSLAAGLEIAFKSGAVTGMLVAGLALLGVAIYYAVLTGGLGYAPSDRAVIDGLVALGFGASLISIFARLGGGIFTKGADVGGDLVGKVEAGIPEDDPRNPATIADNVGDNVGDCAGMAADLFETYAVTVVATMVLASIFFTGDQAVTLMLLPMMICAVCVVTSIIGTFFVKLGPSNSIMGALYRGFIVTALLSVVALALVIFGWLGGSTTFVSTSGVEMTGASLFGCGVVGFIVTGLIIWVTEYYTGTQYRPVRSIAQASVTGHGTNVIQGLAVSLEATALPAIVIIVGILVAHSLAGLFGIAIAVTTMLALAGMVVALDAFGPVTDNAGGIAEMAELPAEVRSTTDALDAVGNTTKAVTKGYAIGSAGLGALVLFGAYMEDLRFFSAQAVEGSVFYGIDVDTLFTLSNPYVVAGLLFGGLLPYLFGGISMTAVGRAAGAVVEEVRAQFKAKPGIMAGTERPDYGRAVDMLTKAAIKEMILPSLLPVLSPLVVFFVVRGVATSVDAFAALGAMLLGVIVNGLFVAISMTAGGGAWDNAKKLFEDGFTDRDGVVHHKGSEAHKASVTGDTVGDPYKDTAGPAVNPMIKITNIMALLLIAVLAH</sequence>
<dbReference type="GO" id="GO:0005886">
    <property type="term" value="C:plasma membrane"/>
    <property type="evidence" value="ECO:0007669"/>
    <property type="project" value="UniProtKB-SubCell"/>
</dbReference>
<keyword evidence="7 9" id="KW-0406">Ion transport</keyword>
<evidence type="ECO:0000256" key="5">
    <source>
        <dbReference type="ARBA" id="ARBA00022967"/>
    </source>
</evidence>
<dbReference type="PIRSF" id="PIRSF001265">
    <property type="entry name" value="H+-PPase"/>
    <property type="match status" value="1"/>
</dbReference>
<dbReference type="InterPro" id="IPR004131">
    <property type="entry name" value="PPase-energised_H-pump"/>
</dbReference>
<feature type="transmembrane region" description="Helical" evidence="9">
    <location>
        <begin position="590"/>
        <end position="611"/>
    </location>
</feature>
<evidence type="ECO:0000256" key="4">
    <source>
        <dbReference type="ARBA" id="ARBA00022842"/>
    </source>
</evidence>
<dbReference type="EC" id="7.1.3.1" evidence="9"/>
<dbReference type="GO" id="GO:0012505">
    <property type="term" value="C:endomembrane system"/>
    <property type="evidence" value="ECO:0007669"/>
    <property type="project" value="UniProtKB-SubCell"/>
</dbReference>
<comment type="subunit">
    <text evidence="9">Homodimer.</text>
</comment>
<keyword evidence="4 9" id="KW-0460">Magnesium</keyword>
<dbReference type="Pfam" id="PF03030">
    <property type="entry name" value="H_PPase"/>
    <property type="match status" value="1"/>
</dbReference>
<keyword evidence="11" id="KW-1185">Reference proteome</keyword>
<feature type="transmembrane region" description="Helical" evidence="9">
    <location>
        <begin position="119"/>
        <end position="146"/>
    </location>
</feature>
<evidence type="ECO:0000256" key="3">
    <source>
        <dbReference type="ARBA" id="ARBA00022692"/>
    </source>
</evidence>
<feature type="transmembrane region" description="Helical" evidence="9">
    <location>
        <begin position="409"/>
        <end position="429"/>
    </location>
</feature>
<evidence type="ECO:0000256" key="8">
    <source>
        <dbReference type="ARBA" id="ARBA00023136"/>
    </source>
</evidence>
<comment type="caution">
    <text evidence="10">The sequence shown here is derived from an EMBL/GenBank/DDBJ whole genome shotgun (WGS) entry which is preliminary data.</text>
</comment>
<keyword evidence="10" id="KW-0378">Hydrolase</keyword>
<feature type="transmembrane region" description="Helical" evidence="9">
    <location>
        <begin position="158"/>
        <end position="177"/>
    </location>
</feature>
<dbReference type="RefSeq" id="WP_206941121.1">
    <property type="nucleotide sequence ID" value="NZ_JAFLNF010000005.1"/>
</dbReference>
<feature type="transmembrane region" description="Helical" evidence="9">
    <location>
        <begin position="235"/>
        <end position="252"/>
    </location>
</feature>
<comment type="subcellular location">
    <subcellularLocation>
        <location evidence="9">Cell membrane</location>
        <topology evidence="9">Multi-pass membrane protein</topology>
    </subcellularLocation>
    <subcellularLocation>
        <location evidence="1">Endomembrane system</location>
        <topology evidence="1">Multi-pass membrane protein</topology>
    </subcellularLocation>
</comment>
<keyword evidence="8 9" id="KW-0472">Membrane</keyword>
<evidence type="ECO:0000256" key="6">
    <source>
        <dbReference type="ARBA" id="ARBA00022989"/>
    </source>
</evidence>
<comment type="cofactor">
    <cofactor evidence="9">
        <name>Mg(2+)</name>
        <dbReference type="ChEBI" id="CHEBI:18420"/>
    </cofactor>
</comment>
<comment type="similarity">
    <text evidence="9">Belongs to the H(+)-translocating pyrophosphatase (TC 3.A.10) family. K(+)-insensitive subfamily.</text>
</comment>
<dbReference type="GO" id="GO:0004427">
    <property type="term" value="F:inorganic diphosphate phosphatase activity"/>
    <property type="evidence" value="ECO:0007669"/>
    <property type="project" value="UniProtKB-UniRule"/>
</dbReference>
<evidence type="ECO:0000256" key="9">
    <source>
        <dbReference type="HAMAP-Rule" id="MF_01129"/>
    </source>
</evidence>
<accession>A0A939ERW8</accession>
<feature type="transmembrane region" description="Helical" evidence="9">
    <location>
        <begin position="617"/>
        <end position="640"/>
    </location>
</feature>
<dbReference type="EMBL" id="JAFLNF010000005">
    <property type="protein sequence ID" value="MBO0345994.1"/>
    <property type="molecule type" value="Genomic_DNA"/>
</dbReference>
<organism evidence="10 11">
    <name type="scientific">Roseibium limicola</name>
    <dbReference type="NCBI Taxonomy" id="2816037"/>
    <lineage>
        <taxon>Bacteria</taxon>
        <taxon>Pseudomonadati</taxon>
        <taxon>Pseudomonadota</taxon>
        <taxon>Alphaproteobacteria</taxon>
        <taxon>Hyphomicrobiales</taxon>
        <taxon>Stappiaceae</taxon>
        <taxon>Roseibium</taxon>
    </lineage>
</organism>
<keyword evidence="5 9" id="KW-1278">Translocase</keyword>
<name>A0A939ERW8_9HYPH</name>
<evidence type="ECO:0000313" key="11">
    <source>
        <dbReference type="Proteomes" id="UP000664779"/>
    </source>
</evidence>
<evidence type="ECO:0000256" key="7">
    <source>
        <dbReference type="ARBA" id="ARBA00023065"/>
    </source>
</evidence>
<reference evidence="10" key="1">
    <citation type="submission" date="2021-03" db="EMBL/GenBank/DDBJ databases">
        <title>Roseibium sp. CAU 1637 isolated from Incheon.</title>
        <authorList>
            <person name="Kim W."/>
        </authorList>
    </citation>
    <scope>NUCLEOTIDE SEQUENCE</scope>
    <source>
        <strain evidence="10">CAU 1637</strain>
    </source>
</reference>
<keyword evidence="3 9" id="KW-0812">Transmembrane</keyword>
<comment type="caution">
    <text evidence="9">Lacks conserved residue(s) required for the propagation of feature annotation.</text>
</comment>
<dbReference type="HAMAP" id="MF_01129">
    <property type="entry name" value="PPase_energized_pump"/>
    <property type="match status" value="1"/>
</dbReference>